<dbReference type="PANTHER" id="PTHR31713:SF42">
    <property type="entry name" value="PROTEIN SAR DEFICIENT 1"/>
    <property type="match status" value="1"/>
</dbReference>
<organism evidence="11 12">
    <name type="scientific">Eragrostis curvula</name>
    <name type="common">weeping love grass</name>
    <dbReference type="NCBI Taxonomy" id="38414"/>
    <lineage>
        <taxon>Eukaryota</taxon>
        <taxon>Viridiplantae</taxon>
        <taxon>Streptophyta</taxon>
        <taxon>Embryophyta</taxon>
        <taxon>Tracheophyta</taxon>
        <taxon>Spermatophyta</taxon>
        <taxon>Magnoliopsida</taxon>
        <taxon>Liliopsida</taxon>
        <taxon>Poales</taxon>
        <taxon>Poaceae</taxon>
        <taxon>PACMAD clade</taxon>
        <taxon>Chloridoideae</taxon>
        <taxon>Eragrostideae</taxon>
        <taxon>Eragrostidinae</taxon>
        <taxon>Eragrostis</taxon>
    </lineage>
</organism>
<dbReference type="AlphaFoldDB" id="A0A5J9UIU6"/>
<evidence type="ECO:0000259" key="8">
    <source>
        <dbReference type="Pfam" id="PF07887"/>
    </source>
</evidence>
<dbReference type="InterPro" id="IPR046829">
    <property type="entry name" value="Calmod_bind_C"/>
</dbReference>
<keyword evidence="6" id="KW-0804">Transcription</keyword>
<evidence type="ECO:0000259" key="10">
    <source>
        <dbReference type="Pfam" id="PF20452"/>
    </source>
</evidence>
<keyword evidence="4" id="KW-0238">DNA-binding</keyword>
<sequence length="850" mass="95985">MVAAMRCDNGSTAVMNDVFGLWDVTWNGGRASCLLSFIFGTAESKGPGQLPAERPKWKLAFQVPPKFPIITGEKIRDANGNPLEVILVDTVTGEPSSALKEALRIELVPLFGNFPRHSWDTDDFQRGIVEAKHPVLAGEYKPTMWDGRATVSELMFTDDSLKCGCMFRVGVRVVPDSYHGTRILEGMTKAFMVRDRHGYELHRSKNYKWQLAFQSQPRLPIHAGQQVRDVIGNPLEVILVDAETGLLSAPPEMELHIKLVALQTDKSHWDDWSADEFQRAVFKPGRGSGAYLSSDVNLTIKDDGRVTVNQLQFTGTTPFMLCHGYIGVCVVPGSYDGLGTIREGMTKSFTVQNEVMKMKSSLPDLDDEVWRLRGISWGGVLHRKLTQNNVRNVQDFLRMLAAKPEELSAIVGDDMDDSTWSEIIDHARTCVVPGDKVYAYSTAHATIYVDSVFDLVKVELAGVEWPLQPLDEAQKGLVQLAMQQAYEDCHSFQEVKLTWKLVFKSQPRLPINVGSKIEDATGNPLEIILVDAETGSPTALPMDIYIRLVPLLGDFPPYENWSAEEFQTAIVRNRDKYMLLQAGMYSLKMSDGRATVPEELYFRHDSSWVRCGKFRIGAYAERSGNYDSSFRIVEAMTEAFVVGDVNQKHYPPDLGDPVWRLNMIDKDGVAHRKLTSNNVDTVQEFARMLYVKPDELRAIVGDAMTDVIWRVAAGHVKINDWIFSKGKVYAYSTANSTIYVDSIFCRLRKIEIDGVECQLKGFFEDEPPKAEVVKMMIARQIILEAYEHRHKLQEVDAAMELLDGFVCYIETLLSCTKRYVQVDLDDHNDHYRYWQLIAGERFVIENLANN</sequence>
<comment type="similarity">
    <text evidence="2">Belongs to the plant ACBP60 protein family.</text>
</comment>
<evidence type="ECO:0000313" key="11">
    <source>
        <dbReference type="EMBL" id="TVU23693.1"/>
    </source>
</evidence>
<protein>
    <submittedName>
        <fullName evidence="11">Uncharacterized protein</fullName>
    </submittedName>
</protein>
<feature type="non-terminal residue" evidence="11">
    <location>
        <position position="1"/>
    </location>
</feature>
<evidence type="ECO:0000256" key="3">
    <source>
        <dbReference type="ARBA" id="ARBA00023015"/>
    </source>
</evidence>
<feature type="domain" description="Calmodulin binding protein central" evidence="9">
    <location>
        <begin position="654"/>
        <end position="717"/>
    </location>
</feature>
<feature type="domain" description="Calmodulin binding protein C-terminal" evidence="10">
    <location>
        <begin position="436"/>
        <end position="495"/>
    </location>
</feature>
<dbReference type="OrthoDB" id="715359at2759"/>
<dbReference type="InterPro" id="IPR046831">
    <property type="entry name" value="Calmodulin_bind_N"/>
</dbReference>
<name>A0A5J9UIU6_9POAL</name>
<dbReference type="GO" id="GO:0005516">
    <property type="term" value="F:calmodulin binding"/>
    <property type="evidence" value="ECO:0007669"/>
    <property type="project" value="InterPro"/>
</dbReference>
<accession>A0A5J9UIU6</accession>
<dbReference type="Pfam" id="PF20452">
    <property type="entry name" value="Calmod_bind_C"/>
    <property type="match status" value="1"/>
</dbReference>
<dbReference type="Gramene" id="TVU23693">
    <property type="protein sequence ID" value="TVU23693"/>
    <property type="gene ID" value="EJB05_26072"/>
</dbReference>
<evidence type="ECO:0000256" key="5">
    <source>
        <dbReference type="ARBA" id="ARBA00023159"/>
    </source>
</evidence>
<dbReference type="Pfam" id="PF20451">
    <property type="entry name" value="Calmod_bind_M"/>
    <property type="match status" value="2"/>
</dbReference>
<evidence type="ECO:0000256" key="4">
    <source>
        <dbReference type="ARBA" id="ARBA00023125"/>
    </source>
</evidence>
<comment type="caution">
    <text evidence="11">The sequence shown here is derived from an EMBL/GenBank/DDBJ whole genome shotgun (WGS) entry which is preliminary data.</text>
</comment>
<evidence type="ECO:0000259" key="9">
    <source>
        <dbReference type="Pfam" id="PF20451"/>
    </source>
</evidence>
<evidence type="ECO:0000313" key="12">
    <source>
        <dbReference type="Proteomes" id="UP000324897"/>
    </source>
</evidence>
<evidence type="ECO:0000256" key="1">
    <source>
        <dbReference type="ARBA" id="ARBA00004123"/>
    </source>
</evidence>
<feature type="domain" description="Calmodulin binding protein central" evidence="9">
    <location>
        <begin position="365"/>
        <end position="430"/>
    </location>
</feature>
<keyword evidence="5" id="KW-0010">Activator</keyword>
<reference evidence="11 12" key="1">
    <citation type="journal article" date="2019" name="Sci. Rep.">
        <title>A high-quality genome of Eragrostis curvula grass provides insights into Poaceae evolution and supports new strategies to enhance forage quality.</title>
        <authorList>
            <person name="Carballo J."/>
            <person name="Santos B.A.C.M."/>
            <person name="Zappacosta D."/>
            <person name="Garbus I."/>
            <person name="Selva J.P."/>
            <person name="Gallo C.A."/>
            <person name="Diaz A."/>
            <person name="Albertini E."/>
            <person name="Caccamo M."/>
            <person name="Echenique V."/>
        </authorList>
    </citation>
    <scope>NUCLEOTIDE SEQUENCE [LARGE SCALE GENOMIC DNA]</scope>
    <source>
        <strain evidence="12">cv. Victoria</strain>
        <tissue evidence="11">Leaf</tissue>
    </source>
</reference>
<feature type="domain" description="Calmodulin binding protein-like N-terminal" evidence="8">
    <location>
        <begin position="499"/>
        <end position="644"/>
    </location>
</feature>
<evidence type="ECO:0000256" key="2">
    <source>
        <dbReference type="ARBA" id="ARBA00007214"/>
    </source>
</evidence>
<keyword evidence="3" id="KW-0805">Transcription regulation</keyword>
<dbReference type="Pfam" id="PF07887">
    <property type="entry name" value="Calmodulin_bind"/>
    <property type="match status" value="3"/>
</dbReference>
<dbReference type="Proteomes" id="UP000324897">
    <property type="component" value="Chromosome 2"/>
</dbReference>
<dbReference type="InterPro" id="IPR012416">
    <property type="entry name" value="CBP60"/>
</dbReference>
<dbReference type="GO" id="GO:0003700">
    <property type="term" value="F:DNA-binding transcription factor activity"/>
    <property type="evidence" value="ECO:0007669"/>
    <property type="project" value="TreeGrafter"/>
</dbReference>
<dbReference type="InterPro" id="IPR046830">
    <property type="entry name" value="Calmod_bind_M"/>
</dbReference>
<feature type="domain" description="Calmodulin binding protein-like N-terminal" evidence="8">
    <location>
        <begin position="209"/>
        <end position="353"/>
    </location>
</feature>
<evidence type="ECO:0000256" key="6">
    <source>
        <dbReference type="ARBA" id="ARBA00023163"/>
    </source>
</evidence>
<evidence type="ECO:0000256" key="7">
    <source>
        <dbReference type="ARBA" id="ARBA00023242"/>
    </source>
</evidence>
<dbReference type="GO" id="GO:0005634">
    <property type="term" value="C:nucleus"/>
    <property type="evidence" value="ECO:0007669"/>
    <property type="project" value="UniProtKB-SubCell"/>
</dbReference>
<gene>
    <name evidence="11" type="ORF">EJB05_26072</name>
</gene>
<proteinExistence type="inferred from homology"/>
<keyword evidence="7" id="KW-0539">Nucleus</keyword>
<comment type="subcellular location">
    <subcellularLocation>
        <location evidence="1">Nucleus</location>
    </subcellularLocation>
</comment>
<dbReference type="PANTHER" id="PTHR31713">
    <property type="entry name" value="OS02G0177800 PROTEIN"/>
    <property type="match status" value="1"/>
</dbReference>
<dbReference type="GO" id="GO:0043565">
    <property type="term" value="F:sequence-specific DNA binding"/>
    <property type="evidence" value="ECO:0007669"/>
    <property type="project" value="TreeGrafter"/>
</dbReference>
<dbReference type="EMBL" id="RWGY01000013">
    <property type="protein sequence ID" value="TVU23693.1"/>
    <property type="molecule type" value="Genomic_DNA"/>
</dbReference>
<feature type="domain" description="Calmodulin binding protein-like N-terminal" evidence="8">
    <location>
        <begin position="57"/>
        <end position="196"/>
    </location>
</feature>
<keyword evidence="12" id="KW-1185">Reference proteome</keyword>
<dbReference type="GO" id="GO:0080142">
    <property type="term" value="P:regulation of salicylic acid biosynthetic process"/>
    <property type="evidence" value="ECO:0007669"/>
    <property type="project" value="TreeGrafter"/>
</dbReference>